<gene>
    <name evidence="2" type="ORF">DF182_13000</name>
</gene>
<reference evidence="2 3" key="1">
    <citation type="submission" date="2018-05" db="EMBL/GenBank/DDBJ databases">
        <title>Chitinophaga sp. K3CV102501T nov., isolated from isolated from a monsoon evergreen broad-leaved forest soil.</title>
        <authorList>
            <person name="Lv Y."/>
        </authorList>
    </citation>
    <scope>NUCLEOTIDE SEQUENCE [LARGE SCALE GENOMIC DNA]</scope>
    <source>
        <strain evidence="2 3">GDMCC 1.1325</strain>
    </source>
</reference>
<keyword evidence="3" id="KW-1185">Reference proteome</keyword>
<proteinExistence type="predicted"/>
<protein>
    <recommendedName>
        <fullName evidence="4">Hemerythrin-like domain-containing protein</fullName>
    </recommendedName>
</protein>
<comment type="caution">
    <text evidence="2">The sequence shown here is derived from an EMBL/GenBank/DDBJ whole genome shotgun (WGS) entry which is preliminary data.</text>
</comment>
<evidence type="ECO:0008006" key="4">
    <source>
        <dbReference type="Google" id="ProtNLM"/>
    </source>
</evidence>
<dbReference type="EMBL" id="QFFJ01000001">
    <property type="protein sequence ID" value="RBL93427.1"/>
    <property type="molecule type" value="Genomic_DNA"/>
</dbReference>
<dbReference type="PANTHER" id="PTHR36438">
    <property type="entry name" value="IRON-SULFUR CLUSTER REPAIR PROTEIN YTFE"/>
    <property type="match status" value="1"/>
</dbReference>
<organism evidence="2 3">
    <name type="scientific">Chitinophaga flava</name>
    <dbReference type="NCBI Taxonomy" id="2259036"/>
    <lineage>
        <taxon>Bacteria</taxon>
        <taxon>Pseudomonadati</taxon>
        <taxon>Bacteroidota</taxon>
        <taxon>Chitinophagia</taxon>
        <taxon>Chitinophagales</taxon>
        <taxon>Chitinophagaceae</taxon>
        <taxon>Chitinophaga</taxon>
    </lineage>
</organism>
<dbReference type="GO" id="GO:0005737">
    <property type="term" value="C:cytoplasm"/>
    <property type="evidence" value="ECO:0007669"/>
    <property type="project" value="UniProtKB-SubCell"/>
</dbReference>
<name>A0A365Y4A8_9BACT</name>
<dbReference type="InterPro" id="IPR019903">
    <property type="entry name" value="RIC_family"/>
</dbReference>
<accession>A0A365Y4A8</accession>
<sequence length="184" mass="21179">MHPYAIINFHELTPAALCDVITSKFHQPIEHTAEEIMAWFNLERQDDPSAPATADLQQLLFAKMQTEFTQLLRKETSIIFPVIRNAAIHNKGQKSLQPAVYDSIQQSFQKIILLLQKLRQVTGNYLLQGHWSAAYKICISDMYSLEQLLQQWIYVEQNILYPAVLPANTIVIRQEEIINTVSID</sequence>
<evidence type="ECO:0000256" key="1">
    <source>
        <dbReference type="ARBA" id="ARBA00004496"/>
    </source>
</evidence>
<evidence type="ECO:0000313" key="2">
    <source>
        <dbReference type="EMBL" id="RBL93427.1"/>
    </source>
</evidence>
<comment type="subcellular location">
    <subcellularLocation>
        <location evidence="1">Cytoplasm</location>
    </subcellularLocation>
</comment>
<evidence type="ECO:0000313" key="3">
    <source>
        <dbReference type="Proteomes" id="UP000253410"/>
    </source>
</evidence>
<dbReference type="Proteomes" id="UP000253410">
    <property type="component" value="Unassembled WGS sequence"/>
</dbReference>
<dbReference type="AlphaFoldDB" id="A0A365Y4A8"/>
<dbReference type="OrthoDB" id="679106at2"/>
<dbReference type="RefSeq" id="WP_113616027.1">
    <property type="nucleotide sequence ID" value="NZ_QFFJ01000001.1"/>
</dbReference>
<dbReference type="Gene3D" id="1.20.120.520">
    <property type="entry name" value="nmb1532 protein domain like"/>
    <property type="match status" value="1"/>
</dbReference>
<dbReference type="PANTHER" id="PTHR36438:SF1">
    <property type="entry name" value="IRON-SULFUR CLUSTER REPAIR PROTEIN YTFE"/>
    <property type="match status" value="1"/>
</dbReference>